<gene>
    <name evidence="3" type="ORF">ULMA_08140</name>
</gene>
<feature type="compositionally biased region" description="Basic and acidic residues" evidence="1">
    <location>
        <begin position="145"/>
        <end position="159"/>
    </location>
</feature>
<name>A0A5J4IV78_9FLAO</name>
<dbReference type="AlphaFoldDB" id="A0A5J4IV78"/>
<proteinExistence type="predicted"/>
<sequence>MSNKKNIDQLFKERFKNHEVAPAPQVWENIQAAMREEKKDRKVIPLWWKVGGVAALLAILFTIGSTVFNTNETNSLVKQTNEIEKAANDISPQIDTEKEFTTTNNAIEVAEKSTKDSQNEQEGNAATNLNATAVQQNSTQVVSEHVNEQRNSHKDDFKRNNSFSKRNESTTIAKNESNSVINNNSSNRINHSNSIPAPKINRIVLDKNASSSTVSKEVIAQTTQSEMTVIKNKSSEISKPSTAINSDNAIASEAEVAKTSTISEGKKQSIFDAIEEQKAVTNSEEAVAVKDVPSDRWEVAPNFAPVYYNTLTEGSSIDGSFADNSQSGDVNISYGVAVSYAVSNRLSIRSGINNVNLGYSTGGLELGEGDTNAALRNINYNGSGQVIIPQDEGTFASQNNKEGFGNITPKSTNGEAFINQNITYYEVPLELKYSLFNTKLGVNVIGGLSTLFLGDNEITVSAGDFSETLGEANNLSNVSFSTNVGLGFDYKFSEKFKFNVEPMFKYQLNPYTDSSVNFQPYYVGVYTGLSYKF</sequence>
<evidence type="ECO:0008006" key="5">
    <source>
        <dbReference type="Google" id="ProtNLM"/>
    </source>
</evidence>
<feature type="compositionally biased region" description="Low complexity" evidence="1">
    <location>
        <begin position="175"/>
        <end position="194"/>
    </location>
</feature>
<evidence type="ECO:0000313" key="3">
    <source>
        <dbReference type="EMBL" id="GER58706.1"/>
    </source>
</evidence>
<keyword evidence="4" id="KW-1185">Reference proteome</keyword>
<dbReference type="EMBL" id="BKCG01000001">
    <property type="protein sequence ID" value="GER58706.1"/>
    <property type="molecule type" value="Genomic_DNA"/>
</dbReference>
<evidence type="ECO:0000256" key="2">
    <source>
        <dbReference type="SAM" id="Phobius"/>
    </source>
</evidence>
<protein>
    <recommendedName>
        <fullName evidence="5">Outer membrane protein beta-barrel domain-containing protein</fullName>
    </recommendedName>
</protein>
<keyword evidence="2" id="KW-0812">Transmembrane</keyword>
<dbReference type="OrthoDB" id="1113942at2"/>
<feature type="compositionally biased region" description="Polar residues" evidence="1">
    <location>
        <begin position="160"/>
        <end position="174"/>
    </location>
</feature>
<keyword evidence="2" id="KW-0472">Membrane</keyword>
<accession>A0A5J4IV78</accession>
<keyword evidence="2" id="KW-1133">Transmembrane helix</keyword>
<feature type="transmembrane region" description="Helical" evidence="2">
    <location>
        <begin position="46"/>
        <end position="68"/>
    </location>
</feature>
<reference evidence="3 4" key="1">
    <citation type="submission" date="2019-08" db="EMBL/GenBank/DDBJ databases">
        <title>Draft genome sequence of Ulvibacter marinus type strain NBRC 109484.</title>
        <authorList>
            <person name="Kawano K."/>
            <person name="Ushijima N."/>
            <person name="Kihara M."/>
            <person name="Itoh H."/>
        </authorList>
    </citation>
    <scope>NUCLEOTIDE SEQUENCE [LARGE SCALE GENOMIC DNA]</scope>
    <source>
        <strain evidence="3 4">NBRC 109484</strain>
    </source>
</reference>
<organism evidence="3 4">
    <name type="scientific">Patiriisocius marinus</name>
    <dbReference type="NCBI Taxonomy" id="1397112"/>
    <lineage>
        <taxon>Bacteria</taxon>
        <taxon>Pseudomonadati</taxon>
        <taxon>Bacteroidota</taxon>
        <taxon>Flavobacteriia</taxon>
        <taxon>Flavobacteriales</taxon>
        <taxon>Flavobacteriaceae</taxon>
        <taxon>Patiriisocius</taxon>
    </lineage>
</organism>
<evidence type="ECO:0000313" key="4">
    <source>
        <dbReference type="Proteomes" id="UP000326509"/>
    </source>
</evidence>
<comment type="caution">
    <text evidence="3">The sequence shown here is derived from an EMBL/GenBank/DDBJ whole genome shotgun (WGS) entry which is preliminary data.</text>
</comment>
<evidence type="ECO:0000256" key="1">
    <source>
        <dbReference type="SAM" id="MobiDB-lite"/>
    </source>
</evidence>
<dbReference type="RefSeq" id="WP_151672768.1">
    <property type="nucleotide sequence ID" value="NZ_BKCG01000001.1"/>
</dbReference>
<feature type="region of interest" description="Disordered" evidence="1">
    <location>
        <begin position="136"/>
        <end position="194"/>
    </location>
</feature>
<dbReference type="Proteomes" id="UP000326509">
    <property type="component" value="Unassembled WGS sequence"/>
</dbReference>